<dbReference type="PRINTS" id="PR00031">
    <property type="entry name" value="HTHREPRESSR"/>
</dbReference>
<evidence type="ECO:0000256" key="12">
    <source>
        <dbReference type="SAM" id="MobiDB-lite"/>
    </source>
</evidence>
<dbReference type="GO" id="GO:0005634">
    <property type="term" value="C:nucleus"/>
    <property type="evidence" value="ECO:0007669"/>
    <property type="project" value="UniProtKB-SubCell"/>
</dbReference>
<keyword evidence="11" id="KW-0175">Coiled coil</keyword>
<dbReference type="GO" id="GO:0045893">
    <property type="term" value="P:positive regulation of DNA-templated transcription"/>
    <property type="evidence" value="ECO:0007669"/>
    <property type="project" value="TreeGrafter"/>
</dbReference>
<evidence type="ECO:0000256" key="5">
    <source>
        <dbReference type="ARBA" id="ARBA00023163"/>
    </source>
</evidence>
<dbReference type="PANTHER" id="PTHR24326">
    <property type="entry name" value="HOMEOBOX-LEUCINE ZIPPER PROTEIN"/>
    <property type="match status" value="1"/>
</dbReference>
<evidence type="ECO:0000256" key="10">
    <source>
        <dbReference type="RuleBase" id="RU369038"/>
    </source>
</evidence>
<keyword evidence="6 8" id="KW-0539">Nucleus</keyword>
<protein>
    <recommendedName>
        <fullName evidence="10">Homeobox-leucine zipper protein</fullName>
    </recommendedName>
    <alternativeName>
        <fullName evidence="10">HD-ZIP protein</fullName>
    </alternativeName>
    <alternativeName>
        <fullName evidence="10">Homeodomain transcription factor</fullName>
    </alternativeName>
</protein>
<feature type="region of interest" description="Disordered" evidence="12">
    <location>
        <begin position="1"/>
        <end position="35"/>
    </location>
</feature>
<feature type="region of interest" description="Disordered" evidence="12">
    <location>
        <begin position="688"/>
        <end position="713"/>
    </location>
</feature>
<evidence type="ECO:0000256" key="9">
    <source>
        <dbReference type="RuleBase" id="RU000682"/>
    </source>
</evidence>
<evidence type="ECO:0000256" key="8">
    <source>
        <dbReference type="PROSITE-ProRule" id="PRU00108"/>
    </source>
</evidence>
<accession>A0A6L2KBA7</accession>
<dbReference type="PROSITE" id="PS50071">
    <property type="entry name" value="HOMEOBOX_2"/>
    <property type="match status" value="1"/>
</dbReference>
<dbReference type="AlphaFoldDB" id="A0A6L2KBA7"/>
<dbReference type="InterPro" id="IPR013103">
    <property type="entry name" value="RVT_2"/>
</dbReference>
<dbReference type="GO" id="GO:0000981">
    <property type="term" value="F:DNA-binding transcription factor activity, RNA polymerase II-specific"/>
    <property type="evidence" value="ECO:0007669"/>
    <property type="project" value="UniProtKB-UniRule"/>
</dbReference>
<keyword evidence="4 8" id="KW-0371">Homeobox</keyword>
<sequence length="924" mass="105257">MTGSEGDKGGSSVIDFSSPYYLHPSDSPKQPSVNEVLTDGNYNDWAREMTNFLFAKNKTDFVDGTLKKPETLSSEYKSRMRCDAMIKGLLTTTMEKGIRDSVKYANTSSEIWSDLKERFGKERTAYQMVAEDKRQRAISLENQAVPEPAAFKAFQRRDNNFRSSKEKYMAKQEKENKQNDECTFCKKTGHKREGCFKLVGYPDWWPGKKDDKAKPKATYVETGTSPIPRLNEGQYQEFVNFFRVRVITLKQNLRPTWQAGASYEELDWIGGEQSCFDGPPQNPSSTTTEDIGSEEENVAQHENYLFANNSPVLGPEIEEDHAISHEEPKPRSKRVRLNQLISVNMSESPPFAFLTTISFNHEPSCFEQATQDEKWRNAMQQEIKALEKNGTWTLEELPEGKRPIDSKWVYKTKFKSNGELVTVRTLLAVATKNGWIIHKLDVNNAFLLGDLDEEVYMKIPKGFAEEGKTRVCRLRKSLYGLKQASRNWCLCCHPHYVDDVIIVGDNSEKIQQIKQQLDDEFSIKNLGPLKYFLGIEVAKTSDGLVLSQRKYILDILKDSGMLGCRPSEVPFKQGTKLDNGEEEARVDATQYRRLVGRLLYLQATRPDVTYAVNVLRPTTLTAYCDSDWLGCPFTRRSRTGVPLSPTDMSFLPPEPMFFGYEDDHHPPHEYQGAGTLLMRRSMSYSGMDRCEETRGNAADEDLSEDDGSQLGEKKRRLNLEQVKALEKSFELGNKLEPERKTQLARALGLQPRQVAIWFQNRRARWKTKQLEKDYDVLKRQFESVKADNDALKNLNKKLHAELLAVKGGESNGVRPINLNKETEGSWSNGSENSCDLNTVTGTMTPSEESPIFYTQISNNMYPNMSSIGPTSSLTQLLQNQATTDLLSQRLNQTVGNEGFCNMFNGIEDQPSFWPWPEQHSQHLN</sequence>
<dbReference type="InterPro" id="IPR000047">
    <property type="entry name" value="HTH_motif"/>
</dbReference>
<dbReference type="SUPFAM" id="SSF56672">
    <property type="entry name" value="DNA/RNA polymerases"/>
    <property type="match status" value="1"/>
</dbReference>
<evidence type="ECO:0000256" key="7">
    <source>
        <dbReference type="ARBA" id="ARBA00025748"/>
    </source>
</evidence>
<comment type="caution">
    <text evidence="14">The sequence shown here is derived from an EMBL/GenBank/DDBJ whole genome shotgun (WGS) entry which is preliminary data.</text>
</comment>
<dbReference type="InterPro" id="IPR029472">
    <property type="entry name" value="Copia-like_N"/>
</dbReference>
<dbReference type="InterPro" id="IPR009057">
    <property type="entry name" value="Homeodomain-like_sf"/>
</dbReference>
<dbReference type="CDD" id="cd00086">
    <property type="entry name" value="homeodomain"/>
    <property type="match status" value="1"/>
</dbReference>
<keyword evidence="5 10" id="KW-0804">Transcription</keyword>
<name>A0A6L2KBA7_TANCI</name>
<comment type="function">
    <text evidence="10">Transcription factor.</text>
</comment>
<dbReference type="InterPro" id="IPR003106">
    <property type="entry name" value="Leu_zip_homeo"/>
</dbReference>
<dbReference type="InterPro" id="IPR001356">
    <property type="entry name" value="HD"/>
</dbReference>
<evidence type="ECO:0000259" key="13">
    <source>
        <dbReference type="PROSITE" id="PS50071"/>
    </source>
</evidence>
<dbReference type="InterPro" id="IPR017970">
    <property type="entry name" value="Homeobox_CS"/>
</dbReference>
<feature type="DNA-binding region" description="Homeobox" evidence="8">
    <location>
        <begin position="710"/>
        <end position="769"/>
    </location>
</feature>
<dbReference type="FunFam" id="1.10.10.60:FF:000200">
    <property type="entry name" value="Homeobox-leucine zipper protein ATHB-13"/>
    <property type="match status" value="1"/>
</dbReference>
<comment type="subcellular location">
    <subcellularLocation>
        <location evidence="1 8 9">Nucleus</location>
    </subcellularLocation>
</comment>
<evidence type="ECO:0000256" key="3">
    <source>
        <dbReference type="ARBA" id="ARBA00023125"/>
    </source>
</evidence>
<dbReference type="SMART" id="SM00389">
    <property type="entry name" value="HOX"/>
    <property type="match status" value="1"/>
</dbReference>
<dbReference type="Pfam" id="PF02183">
    <property type="entry name" value="HALZ"/>
    <property type="match status" value="1"/>
</dbReference>
<proteinExistence type="inferred from homology"/>
<evidence type="ECO:0000256" key="6">
    <source>
        <dbReference type="ARBA" id="ARBA00023242"/>
    </source>
</evidence>
<evidence type="ECO:0000256" key="2">
    <source>
        <dbReference type="ARBA" id="ARBA00023015"/>
    </source>
</evidence>
<dbReference type="InterPro" id="IPR045224">
    <property type="entry name" value="HDZip_class_I_plant"/>
</dbReference>
<feature type="compositionally biased region" description="Acidic residues" evidence="12">
    <location>
        <begin position="698"/>
        <end position="707"/>
    </location>
</feature>
<dbReference type="PROSITE" id="PS00027">
    <property type="entry name" value="HOMEOBOX_1"/>
    <property type="match status" value="1"/>
</dbReference>
<keyword evidence="2 10" id="KW-0805">Transcription regulation</keyword>
<evidence type="ECO:0000256" key="11">
    <source>
        <dbReference type="SAM" id="Coils"/>
    </source>
</evidence>
<comment type="similarity">
    <text evidence="7 10">Belongs to the HD-ZIP homeobox family. Class I subfamily.</text>
</comment>
<dbReference type="SUPFAM" id="SSF46689">
    <property type="entry name" value="Homeodomain-like"/>
    <property type="match status" value="1"/>
</dbReference>
<evidence type="ECO:0000256" key="1">
    <source>
        <dbReference type="ARBA" id="ARBA00004123"/>
    </source>
</evidence>
<reference evidence="14" key="1">
    <citation type="journal article" date="2019" name="Sci. Rep.">
        <title>Draft genome of Tanacetum cinerariifolium, the natural source of mosquito coil.</title>
        <authorList>
            <person name="Yamashiro T."/>
            <person name="Shiraishi A."/>
            <person name="Satake H."/>
            <person name="Nakayama K."/>
        </authorList>
    </citation>
    <scope>NUCLEOTIDE SEQUENCE</scope>
</reference>
<evidence type="ECO:0000256" key="4">
    <source>
        <dbReference type="ARBA" id="ARBA00023155"/>
    </source>
</evidence>
<organism evidence="14">
    <name type="scientific">Tanacetum cinerariifolium</name>
    <name type="common">Dalmatian daisy</name>
    <name type="synonym">Chrysanthemum cinerariifolium</name>
    <dbReference type="NCBI Taxonomy" id="118510"/>
    <lineage>
        <taxon>Eukaryota</taxon>
        <taxon>Viridiplantae</taxon>
        <taxon>Streptophyta</taxon>
        <taxon>Embryophyta</taxon>
        <taxon>Tracheophyta</taxon>
        <taxon>Spermatophyta</taxon>
        <taxon>Magnoliopsida</taxon>
        <taxon>eudicotyledons</taxon>
        <taxon>Gunneridae</taxon>
        <taxon>Pentapetalae</taxon>
        <taxon>asterids</taxon>
        <taxon>campanulids</taxon>
        <taxon>Asterales</taxon>
        <taxon>Asteraceae</taxon>
        <taxon>Asteroideae</taxon>
        <taxon>Anthemideae</taxon>
        <taxon>Anthemidinae</taxon>
        <taxon>Tanacetum</taxon>
    </lineage>
</organism>
<dbReference type="EMBL" id="BKCJ010001948">
    <property type="protein sequence ID" value="GEU45174.1"/>
    <property type="molecule type" value="Genomic_DNA"/>
</dbReference>
<keyword evidence="3 8" id="KW-0238">DNA-binding</keyword>
<dbReference type="GO" id="GO:0043565">
    <property type="term" value="F:sequence-specific DNA binding"/>
    <property type="evidence" value="ECO:0007669"/>
    <property type="project" value="InterPro"/>
</dbReference>
<dbReference type="PANTHER" id="PTHR24326:SF615">
    <property type="entry name" value="HOMEOBOX-LEUCINE ZIPPER PROTEIN"/>
    <property type="match status" value="1"/>
</dbReference>
<dbReference type="Pfam" id="PF14244">
    <property type="entry name" value="Retrotran_gag_3"/>
    <property type="match status" value="1"/>
</dbReference>
<dbReference type="InterPro" id="IPR043502">
    <property type="entry name" value="DNA/RNA_pol_sf"/>
</dbReference>
<feature type="coiled-coil region" evidence="11">
    <location>
        <begin position="760"/>
        <end position="801"/>
    </location>
</feature>
<feature type="domain" description="Homeobox" evidence="13">
    <location>
        <begin position="708"/>
        <end position="768"/>
    </location>
</feature>
<dbReference type="Gene3D" id="1.10.10.60">
    <property type="entry name" value="Homeodomain-like"/>
    <property type="match status" value="1"/>
</dbReference>
<dbReference type="Pfam" id="PF00046">
    <property type="entry name" value="Homeodomain"/>
    <property type="match status" value="1"/>
</dbReference>
<feature type="region of interest" description="Disordered" evidence="12">
    <location>
        <begin position="272"/>
        <end position="296"/>
    </location>
</feature>
<gene>
    <name evidence="14" type="ORF">Tci_017152</name>
</gene>
<evidence type="ECO:0000313" key="14">
    <source>
        <dbReference type="EMBL" id="GEU45174.1"/>
    </source>
</evidence>
<dbReference type="Pfam" id="PF07727">
    <property type="entry name" value="RVT_2"/>
    <property type="match status" value="2"/>
</dbReference>